<dbReference type="HOGENOM" id="CLU_018816_1_4_4"/>
<dbReference type="STRING" id="1349767.GJA_3864"/>
<dbReference type="Pfam" id="PF25973">
    <property type="entry name" value="BSH_CzcB"/>
    <property type="match status" value="1"/>
</dbReference>
<comment type="similarity">
    <text evidence="1">Belongs to the membrane fusion protein (MFP) (TC 8.A.1) family.</text>
</comment>
<feature type="domain" description="CzcB-like barrel-sandwich hybrid" evidence="4">
    <location>
        <begin position="74"/>
        <end position="213"/>
    </location>
</feature>
<dbReference type="GO" id="GO:1990281">
    <property type="term" value="C:efflux pump complex"/>
    <property type="evidence" value="ECO:0007669"/>
    <property type="project" value="TreeGrafter"/>
</dbReference>
<dbReference type="InterPro" id="IPR058792">
    <property type="entry name" value="Beta-barrel_RND_2"/>
</dbReference>
<gene>
    <name evidence="5" type="ORF">GJA_3864</name>
</gene>
<name>W0VA76_9BURK</name>
<evidence type="ECO:0000313" key="5">
    <source>
        <dbReference type="EMBL" id="CDG84475.1"/>
    </source>
</evidence>
<dbReference type="Gene3D" id="2.40.420.20">
    <property type="match status" value="1"/>
</dbReference>
<accession>W0VA76</accession>
<evidence type="ECO:0000313" key="6">
    <source>
        <dbReference type="Proteomes" id="UP000027604"/>
    </source>
</evidence>
<dbReference type="InterPro" id="IPR058647">
    <property type="entry name" value="BSH_CzcB-like"/>
</dbReference>
<dbReference type="PATRIC" id="fig|1349767.4.peg.451"/>
<dbReference type="InterPro" id="IPR006143">
    <property type="entry name" value="RND_pump_MFP"/>
</dbReference>
<sequence>MLRKTIIVLAIASALVACGKEAKDTGKGKAGDKTASASAEAVLLIASEDLLTIQNNALASGPAVTGSVQPERNADLRAEVSAVVLQVLKENGEAVKRGDLLVRLDETAIRDSLNSAEEATRAANQTLEQAQRMFERMKTLRTSGMTSTQALEDAEIRRNNAQSDLAAAKTRSVQARQQLQRTLVRAPFDGIVSERKVSNGDTAQIGKELIKVIDPSSMRFEGLVSADKISEVKVGQAVRFAINGYPGQSFNGKVRRVDPAANPVTRQVAVLVDFSDAARPGVAGLYAEGRIETSSVSALMLPESALLQVGDKAYTWRLKDKTLNKVALVIGVRDARTGDWEVRSGLAGGDSVMRRPGSNFKDGQKVDLVAPKAAPAAVASTSASAVAGKGN</sequence>
<dbReference type="Pfam" id="PF25954">
    <property type="entry name" value="Beta-barrel_RND_2"/>
    <property type="match status" value="1"/>
</dbReference>
<dbReference type="OrthoDB" id="9806939at2"/>
<dbReference type="eggNOG" id="COG0845">
    <property type="taxonomic scope" value="Bacteria"/>
</dbReference>
<evidence type="ECO:0000256" key="2">
    <source>
        <dbReference type="SAM" id="Coils"/>
    </source>
</evidence>
<dbReference type="PROSITE" id="PS51257">
    <property type="entry name" value="PROKAR_LIPOPROTEIN"/>
    <property type="match status" value="1"/>
</dbReference>
<keyword evidence="6" id="KW-1185">Reference proteome</keyword>
<dbReference type="PANTHER" id="PTHR30469:SF38">
    <property type="entry name" value="HLYD FAMILY SECRETION PROTEIN"/>
    <property type="match status" value="1"/>
</dbReference>
<keyword evidence="2" id="KW-0175">Coiled coil</keyword>
<dbReference type="Gene3D" id="1.10.287.470">
    <property type="entry name" value="Helix hairpin bin"/>
    <property type="match status" value="1"/>
</dbReference>
<dbReference type="PANTHER" id="PTHR30469">
    <property type="entry name" value="MULTIDRUG RESISTANCE PROTEIN MDTA"/>
    <property type="match status" value="1"/>
</dbReference>
<dbReference type="Gene3D" id="2.40.50.100">
    <property type="match status" value="1"/>
</dbReference>
<reference evidence="5 6" key="1">
    <citation type="journal article" date="2015" name="Genome Announc.">
        <title>Genome Sequence of Mushroom Soft-Rot Pathogen Janthinobacterium agaricidamnosum.</title>
        <authorList>
            <person name="Graupner K."/>
            <person name="Lackner G."/>
            <person name="Hertweck C."/>
        </authorList>
    </citation>
    <scope>NUCLEOTIDE SEQUENCE [LARGE SCALE GENOMIC DNA]</scope>
    <source>
        <strain evidence="6">NBRC 102515 / DSM 9628</strain>
    </source>
</reference>
<feature type="coiled-coil region" evidence="2">
    <location>
        <begin position="113"/>
        <end position="178"/>
    </location>
</feature>
<dbReference type="RefSeq" id="WP_038494849.1">
    <property type="nucleotide sequence ID" value="NZ_BCTH01000071.1"/>
</dbReference>
<organism evidence="5 6">
    <name type="scientific">Janthinobacterium agaricidamnosum NBRC 102515 = DSM 9628</name>
    <dbReference type="NCBI Taxonomy" id="1349767"/>
    <lineage>
        <taxon>Bacteria</taxon>
        <taxon>Pseudomonadati</taxon>
        <taxon>Pseudomonadota</taxon>
        <taxon>Betaproteobacteria</taxon>
        <taxon>Burkholderiales</taxon>
        <taxon>Oxalobacteraceae</taxon>
        <taxon>Janthinobacterium</taxon>
    </lineage>
</organism>
<evidence type="ECO:0000259" key="3">
    <source>
        <dbReference type="Pfam" id="PF25954"/>
    </source>
</evidence>
<dbReference type="EMBL" id="HG322949">
    <property type="protein sequence ID" value="CDG84475.1"/>
    <property type="molecule type" value="Genomic_DNA"/>
</dbReference>
<proteinExistence type="inferred from homology"/>
<protein>
    <submittedName>
        <fullName evidence="5">Efflux transporter, RND family, MFP subunit</fullName>
    </submittedName>
</protein>
<evidence type="ECO:0000256" key="1">
    <source>
        <dbReference type="ARBA" id="ARBA00009477"/>
    </source>
</evidence>
<dbReference type="KEGG" id="jag:GJA_3864"/>
<dbReference type="Gene3D" id="2.40.30.170">
    <property type="match status" value="1"/>
</dbReference>
<dbReference type="GO" id="GO:0015562">
    <property type="term" value="F:efflux transmembrane transporter activity"/>
    <property type="evidence" value="ECO:0007669"/>
    <property type="project" value="InterPro"/>
</dbReference>
<evidence type="ECO:0000259" key="4">
    <source>
        <dbReference type="Pfam" id="PF25973"/>
    </source>
</evidence>
<dbReference type="NCBIfam" id="TIGR01730">
    <property type="entry name" value="RND_mfp"/>
    <property type="match status" value="1"/>
</dbReference>
<feature type="domain" description="CusB-like beta-barrel" evidence="3">
    <location>
        <begin position="228"/>
        <end position="293"/>
    </location>
</feature>
<dbReference type="SUPFAM" id="SSF111369">
    <property type="entry name" value="HlyD-like secretion proteins"/>
    <property type="match status" value="1"/>
</dbReference>
<dbReference type="Proteomes" id="UP000027604">
    <property type="component" value="Chromosome I"/>
</dbReference>
<dbReference type="AlphaFoldDB" id="W0VA76"/>